<dbReference type="PANTHER" id="PTHR46246:SF1">
    <property type="entry name" value="GUANOSINE-3',5'-BIS(DIPHOSPHATE) 3'-PYROPHOSPHOHYDROLASE MESH1"/>
    <property type="match status" value="1"/>
</dbReference>
<organism evidence="1 2">
    <name type="scientific">Aquisalinus luteolus</name>
    <dbReference type="NCBI Taxonomy" id="1566827"/>
    <lineage>
        <taxon>Bacteria</taxon>
        <taxon>Pseudomonadati</taxon>
        <taxon>Pseudomonadota</taxon>
        <taxon>Alphaproteobacteria</taxon>
        <taxon>Parvularculales</taxon>
        <taxon>Parvularculaceae</taxon>
        <taxon>Aquisalinus</taxon>
    </lineage>
</organism>
<dbReference type="Gene3D" id="1.10.3210.10">
    <property type="entry name" value="Hypothetical protein af1432"/>
    <property type="match status" value="1"/>
</dbReference>
<dbReference type="SUPFAM" id="SSF109604">
    <property type="entry name" value="HD-domain/PDEase-like"/>
    <property type="match status" value="1"/>
</dbReference>
<protein>
    <recommendedName>
        <fullName evidence="3">HD domain-containing protein</fullName>
    </recommendedName>
</protein>
<dbReference type="Proteomes" id="UP000621856">
    <property type="component" value="Unassembled WGS sequence"/>
</dbReference>
<reference evidence="1" key="2">
    <citation type="submission" date="2020-09" db="EMBL/GenBank/DDBJ databases">
        <authorList>
            <person name="Sun Q."/>
            <person name="Zhou Y."/>
        </authorList>
    </citation>
    <scope>NUCLEOTIDE SEQUENCE</scope>
    <source>
        <strain evidence="1">CGMCC 1.14984</strain>
    </source>
</reference>
<reference evidence="1" key="1">
    <citation type="journal article" date="2014" name="Int. J. Syst. Evol. Microbiol.">
        <title>Complete genome sequence of Corynebacterium casei LMG S-19264T (=DSM 44701T), isolated from a smear-ripened cheese.</title>
        <authorList>
            <consortium name="US DOE Joint Genome Institute (JGI-PGF)"/>
            <person name="Walter F."/>
            <person name="Albersmeier A."/>
            <person name="Kalinowski J."/>
            <person name="Ruckert C."/>
        </authorList>
    </citation>
    <scope>NUCLEOTIDE SEQUENCE</scope>
    <source>
        <strain evidence="1">CGMCC 1.14984</strain>
    </source>
</reference>
<dbReference type="Pfam" id="PF13328">
    <property type="entry name" value="HD_4"/>
    <property type="match status" value="1"/>
</dbReference>
<gene>
    <name evidence="1" type="ORF">GCM10011355_31300</name>
</gene>
<dbReference type="GO" id="GO:0008893">
    <property type="term" value="F:guanosine-3',5'-bis(diphosphate) 3'-diphosphatase activity"/>
    <property type="evidence" value="ECO:0007669"/>
    <property type="project" value="TreeGrafter"/>
</dbReference>
<dbReference type="AlphaFoldDB" id="A0A8J3ERX9"/>
<dbReference type="EMBL" id="BMGZ01000004">
    <property type="protein sequence ID" value="GGI01206.1"/>
    <property type="molecule type" value="Genomic_DNA"/>
</dbReference>
<evidence type="ECO:0008006" key="3">
    <source>
        <dbReference type="Google" id="ProtNLM"/>
    </source>
</evidence>
<evidence type="ECO:0000313" key="1">
    <source>
        <dbReference type="EMBL" id="GGI01206.1"/>
    </source>
</evidence>
<evidence type="ECO:0000313" key="2">
    <source>
        <dbReference type="Proteomes" id="UP000621856"/>
    </source>
</evidence>
<proteinExistence type="predicted"/>
<dbReference type="InterPro" id="IPR052194">
    <property type="entry name" value="MESH1"/>
</dbReference>
<comment type="caution">
    <text evidence="1">The sequence shown here is derived from an EMBL/GenBank/DDBJ whole genome shotgun (WGS) entry which is preliminary data.</text>
</comment>
<dbReference type="PANTHER" id="PTHR46246">
    <property type="entry name" value="GUANOSINE-3',5'-BIS(DIPHOSPHATE) 3'-PYROPHOSPHOHYDROLASE MESH1"/>
    <property type="match status" value="1"/>
</dbReference>
<sequence>MNNVSIKTITRAYVFAAERHEGQADEGGVPYLWHVLDVARRARPLGADYEIVAVLHDTVEKTDTSLDEIEAAFGKTIRDGVDAMSKRDGDDFFADYMPRVLANDLARAVKYCDASDNLSGVDAIPDPETRARKEAKYRKALVMLEEVLPPETVETIRSVYG</sequence>
<accession>A0A8J3ERX9</accession>
<name>A0A8J3ERX9_9PROT</name>